<feature type="transmembrane region" description="Helical" evidence="10">
    <location>
        <begin position="123"/>
        <end position="142"/>
    </location>
</feature>
<dbReference type="InterPro" id="IPR050482">
    <property type="entry name" value="Sensor_HK_TwoCompSys"/>
</dbReference>
<keyword evidence="13" id="KW-1185">Reference proteome</keyword>
<comment type="catalytic activity">
    <reaction evidence="1">
        <text>ATP + protein L-histidine = ADP + protein N-phospho-L-histidine.</text>
        <dbReference type="EC" id="2.7.13.3"/>
    </reaction>
</comment>
<feature type="transmembrane region" description="Helical" evidence="10">
    <location>
        <begin position="148"/>
        <end position="166"/>
    </location>
</feature>
<evidence type="ECO:0000313" key="12">
    <source>
        <dbReference type="EMBL" id="QEV43918.1"/>
    </source>
</evidence>
<keyword evidence="10" id="KW-0812">Transmembrane</keyword>
<dbReference type="Pfam" id="PF07730">
    <property type="entry name" value="HisKA_3"/>
    <property type="match status" value="1"/>
</dbReference>
<dbReference type="GO" id="GO:0016020">
    <property type="term" value="C:membrane"/>
    <property type="evidence" value="ECO:0007669"/>
    <property type="project" value="InterPro"/>
</dbReference>
<dbReference type="InterPro" id="IPR036890">
    <property type="entry name" value="HATPase_C_sf"/>
</dbReference>
<dbReference type="GO" id="GO:0005524">
    <property type="term" value="F:ATP binding"/>
    <property type="evidence" value="ECO:0007669"/>
    <property type="project" value="UniProtKB-KW"/>
</dbReference>
<gene>
    <name evidence="12" type="ORF">CP980_01465</name>
</gene>
<keyword evidence="7" id="KW-0067">ATP-binding</keyword>
<dbReference type="InterPro" id="IPR011712">
    <property type="entry name" value="Sig_transdc_His_kin_sub3_dim/P"/>
</dbReference>
<dbReference type="GO" id="GO:0046983">
    <property type="term" value="F:protein dimerization activity"/>
    <property type="evidence" value="ECO:0007669"/>
    <property type="project" value="InterPro"/>
</dbReference>
<evidence type="ECO:0000256" key="4">
    <source>
        <dbReference type="ARBA" id="ARBA00022679"/>
    </source>
</evidence>
<evidence type="ECO:0000256" key="5">
    <source>
        <dbReference type="ARBA" id="ARBA00022741"/>
    </source>
</evidence>
<dbReference type="EC" id="2.7.13.3" evidence="2"/>
<proteinExistence type="predicted"/>
<evidence type="ECO:0000256" key="3">
    <source>
        <dbReference type="ARBA" id="ARBA00022553"/>
    </source>
</evidence>
<feature type="transmembrane region" description="Helical" evidence="10">
    <location>
        <begin position="52"/>
        <end position="71"/>
    </location>
</feature>
<evidence type="ECO:0000256" key="7">
    <source>
        <dbReference type="ARBA" id="ARBA00022840"/>
    </source>
</evidence>
<feature type="transmembrane region" description="Helical" evidence="10">
    <location>
        <begin position="83"/>
        <end position="111"/>
    </location>
</feature>
<evidence type="ECO:0000259" key="11">
    <source>
        <dbReference type="Pfam" id="PF07730"/>
    </source>
</evidence>
<evidence type="ECO:0000256" key="6">
    <source>
        <dbReference type="ARBA" id="ARBA00022777"/>
    </source>
</evidence>
<evidence type="ECO:0000256" key="8">
    <source>
        <dbReference type="ARBA" id="ARBA00023012"/>
    </source>
</evidence>
<evidence type="ECO:0000256" key="2">
    <source>
        <dbReference type="ARBA" id="ARBA00012438"/>
    </source>
</evidence>
<dbReference type="RefSeq" id="WP_150492350.1">
    <property type="nucleotide sequence ID" value="NZ_BNBW01000012.1"/>
</dbReference>
<protein>
    <recommendedName>
        <fullName evidence="2">histidine kinase</fullName>
        <ecNumber evidence="2">2.7.13.3</ecNumber>
    </recommendedName>
</protein>
<dbReference type="PANTHER" id="PTHR24421:SF10">
    <property type="entry name" value="NITRATE_NITRITE SENSOR PROTEIN NARQ"/>
    <property type="match status" value="1"/>
</dbReference>
<keyword evidence="10" id="KW-1133">Transmembrane helix</keyword>
<name>A0A5J6J8T9_STRVI</name>
<dbReference type="Gene3D" id="1.20.5.1930">
    <property type="match status" value="1"/>
</dbReference>
<dbReference type="GO" id="GO:0000155">
    <property type="term" value="F:phosphorelay sensor kinase activity"/>
    <property type="evidence" value="ECO:0007669"/>
    <property type="project" value="InterPro"/>
</dbReference>
<dbReference type="KEGG" id="svn:CP980_01465"/>
<keyword evidence="8" id="KW-0902">Two-component regulatory system</keyword>
<evidence type="ECO:0000313" key="13">
    <source>
        <dbReference type="Proteomes" id="UP000325563"/>
    </source>
</evidence>
<organism evidence="12 13">
    <name type="scientific">Streptomyces vinaceus</name>
    <dbReference type="NCBI Taxonomy" id="1960"/>
    <lineage>
        <taxon>Bacteria</taxon>
        <taxon>Bacillati</taxon>
        <taxon>Actinomycetota</taxon>
        <taxon>Actinomycetes</taxon>
        <taxon>Kitasatosporales</taxon>
        <taxon>Streptomycetaceae</taxon>
        <taxon>Streptomyces</taxon>
    </lineage>
</organism>
<dbReference type="SUPFAM" id="SSF55874">
    <property type="entry name" value="ATPase domain of HSP90 chaperone/DNA topoisomerase II/histidine kinase"/>
    <property type="match status" value="1"/>
</dbReference>
<reference evidence="12 13" key="1">
    <citation type="submission" date="2017-09" db="EMBL/GenBank/DDBJ databases">
        <authorList>
            <person name="Lee N."/>
            <person name="Cho B.-K."/>
        </authorList>
    </citation>
    <scope>NUCLEOTIDE SEQUENCE [LARGE SCALE GENOMIC DNA]</scope>
    <source>
        <strain evidence="12 13">ATCC 27476</strain>
    </source>
</reference>
<dbReference type="AlphaFoldDB" id="A0A5J6J8T9"/>
<keyword evidence="5" id="KW-0547">Nucleotide-binding</keyword>
<keyword evidence="4" id="KW-0808">Transferase</keyword>
<keyword evidence="3" id="KW-0597">Phosphoprotein</keyword>
<dbReference type="PANTHER" id="PTHR24421">
    <property type="entry name" value="NITRATE/NITRITE SENSOR PROTEIN NARX-RELATED"/>
    <property type="match status" value="1"/>
</dbReference>
<dbReference type="Proteomes" id="UP000325563">
    <property type="component" value="Chromosome"/>
</dbReference>
<feature type="domain" description="Signal transduction histidine kinase subgroup 3 dimerisation and phosphoacceptor" evidence="11">
    <location>
        <begin position="199"/>
        <end position="266"/>
    </location>
</feature>
<evidence type="ECO:0000256" key="10">
    <source>
        <dbReference type="SAM" id="Phobius"/>
    </source>
</evidence>
<evidence type="ECO:0000256" key="9">
    <source>
        <dbReference type="SAM" id="MobiDB-lite"/>
    </source>
</evidence>
<sequence length="393" mass="40784">MPARETDRPVGPARWTSLDRGGRSARSQLLLVVAVAAAGIVTIRPMGLGGRGLAVVLLFVVNCAVLALRLVPESALSDRLLTVWLAFGVLAAAGLIGAGRSGTVYVFAFLLTAFAGSRLDTRAALALAVSCSLLCGGVLYVQAEPGRYATTVLGLATGAAVLGGMAGRSRAQATRAAIAAAESAEKAARAEARTAVLAERTRIARDVHDVLAHSLAGLNMQLELVDALIDTGDLDRIREANGRAHSLVKESLRQAQWTVHALREDHLPLRESLTAMLESSGHHGALTVVGDVRELSAQSTRCLLRIAQEALTNATRHAPGGEVAITVTFTEEATVLNVRNRSATSPVTAAAGSGMGLIGMRERIALIGGALTTGPVTTGPDSGGWQVEAVIPR</sequence>
<feature type="transmembrane region" description="Helical" evidence="10">
    <location>
        <begin position="25"/>
        <end position="43"/>
    </location>
</feature>
<dbReference type="EMBL" id="CP023692">
    <property type="protein sequence ID" value="QEV43918.1"/>
    <property type="molecule type" value="Genomic_DNA"/>
</dbReference>
<evidence type="ECO:0000256" key="1">
    <source>
        <dbReference type="ARBA" id="ARBA00000085"/>
    </source>
</evidence>
<keyword evidence="6 12" id="KW-0418">Kinase</keyword>
<keyword evidence="10" id="KW-0472">Membrane</keyword>
<dbReference type="CDD" id="cd16917">
    <property type="entry name" value="HATPase_UhpB-NarQ-NarX-like"/>
    <property type="match status" value="1"/>
</dbReference>
<dbReference type="GeneID" id="95609242"/>
<feature type="region of interest" description="Disordered" evidence="9">
    <location>
        <begin position="1"/>
        <end position="20"/>
    </location>
</feature>
<dbReference type="Gene3D" id="3.30.565.10">
    <property type="entry name" value="Histidine kinase-like ATPase, C-terminal domain"/>
    <property type="match status" value="1"/>
</dbReference>
<accession>A0A5J6J8T9</accession>